<comment type="similarity">
    <text evidence="13">In the C-terminal section; belongs to the IspF family.</text>
</comment>
<dbReference type="GO" id="GO:0016114">
    <property type="term" value="P:terpenoid biosynthetic process"/>
    <property type="evidence" value="ECO:0007669"/>
    <property type="project" value="InterPro"/>
</dbReference>
<reference evidence="15" key="1">
    <citation type="submission" date="2016-04" db="EMBL/GenBank/DDBJ databases">
        <authorList>
            <person name="Evans L.H."/>
            <person name="Alamgir A."/>
            <person name="Owens N."/>
            <person name="Weber N.D."/>
            <person name="Virtaneva K."/>
            <person name="Barbian K."/>
            <person name="Babar A."/>
            <person name="Rosenke K."/>
        </authorList>
    </citation>
    <scope>NUCLEOTIDE SEQUENCE</scope>
    <source>
        <strain evidence="15">86</strain>
    </source>
</reference>
<evidence type="ECO:0000313" key="15">
    <source>
        <dbReference type="EMBL" id="SBV97831.1"/>
    </source>
</evidence>
<evidence type="ECO:0000256" key="12">
    <source>
        <dbReference type="ARBA" id="ARBA00023268"/>
    </source>
</evidence>
<feature type="site" description="Positions MEP for the nucleophilic attack" evidence="13">
    <location>
        <position position="162"/>
    </location>
</feature>
<dbReference type="Gene3D" id="3.30.1330.50">
    <property type="entry name" value="2-C-methyl-D-erythritol 2,4-cyclodiphosphate synthase"/>
    <property type="match status" value="1"/>
</dbReference>
<dbReference type="EC" id="2.7.7.60" evidence="13"/>
<dbReference type="EC" id="4.6.1.12" evidence="13"/>
<dbReference type="PANTHER" id="PTHR43181:SF1">
    <property type="entry name" value="2-C-METHYL-D-ERYTHRITOL 2,4-CYCLODIPHOSPHATE SYNTHASE, CHLOROPLASTIC"/>
    <property type="match status" value="1"/>
</dbReference>
<evidence type="ECO:0000256" key="13">
    <source>
        <dbReference type="HAMAP-Rule" id="MF_01520"/>
    </source>
</evidence>
<dbReference type="InterPro" id="IPR026596">
    <property type="entry name" value="IspD/F"/>
</dbReference>
<dbReference type="HAMAP" id="MF_00108">
    <property type="entry name" value="IspD"/>
    <property type="match status" value="1"/>
</dbReference>
<feature type="site" description="Transition state stabilizer" evidence="13">
    <location>
        <position position="25"/>
    </location>
</feature>
<dbReference type="PROSITE" id="PS01295">
    <property type="entry name" value="ISPD"/>
    <property type="match status" value="1"/>
</dbReference>
<evidence type="ECO:0000256" key="3">
    <source>
        <dbReference type="ARBA" id="ARBA00001968"/>
    </source>
</evidence>
<feature type="site" description="Transition state stabilizer" evidence="13">
    <location>
        <position position="372"/>
    </location>
</feature>
<accession>A0A212JEH5</accession>
<feature type="binding site" evidence="13">
    <location>
        <begin position="273"/>
        <end position="274"/>
    </location>
    <ligand>
        <name>4-CDP-2-C-methyl-D-erythritol 2-phosphate</name>
        <dbReference type="ChEBI" id="CHEBI:57919"/>
    </ligand>
</feature>
<comment type="catalytic activity">
    <reaction evidence="1 13">
        <text>4-CDP-2-C-methyl-D-erythritol 2-phosphate = 2-C-methyl-D-erythritol 2,4-cyclic diphosphate + CMP</text>
        <dbReference type="Rhea" id="RHEA:23864"/>
        <dbReference type="ChEBI" id="CHEBI:57919"/>
        <dbReference type="ChEBI" id="CHEBI:58483"/>
        <dbReference type="ChEBI" id="CHEBI:60377"/>
        <dbReference type="EC" id="4.6.1.12"/>
    </reaction>
</comment>
<comment type="catalytic activity">
    <reaction evidence="2 13">
        <text>2-C-methyl-D-erythritol 4-phosphate + CTP + H(+) = 4-CDP-2-C-methyl-D-erythritol + diphosphate</text>
        <dbReference type="Rhea" id="RHEA:13429"/>
        <dbReference type="ChEBI" id="CHEBI:15378"/>
        <dbReference type="ChEBI" id="CHEBI:33019"/>
        <dbReference type="ChEBI" id="CHEBI:37563"/>
        <dbReference type="ChEBI" id="CHEBI:57823"/>
        <dbReference type="ChEBI" id="CHEBI:58262"/>
        <dbReference type="EC" id="2.7.7.60"/>
    </reaction>
</comment>
<dbReference type="InterPro" id="IPR029044">
    <property type="entry name" value="Nucleotide-diphossugar_trans"/>
</dbReference>
<evidence type="ECO:0000256" key="10">
    <source>
        <dbReference type="ARBA" id="ARBA00023229"/>
    </source>
</evidence>
<comment type="pathway">
    <text evidence="5 13">Isoprenoid biosynthesis; isopentenyl diphosphate biosynthesis via DXP pathway; isopentenyl diphosphate from 1-deoxy-D-xylulose 5-phosphate: step 2/6.</text>
</comment>
<comment type="similarity">
    <text evidence="13">In the N-terminal section; belongs to the IspD/TarI cytidylyltransferase family. IspD subfamily.</text>
</comment>
<dbReference type="InterPro" id="IPR001228">
    <property type="entry name" value="IspD"/>
</dbReference>
<dbReference type="CDD" id="cd00554">
    <property type="entry name" value="MECDP_synthase"/>
    <property type="match status" value="1"/>
</dbReference>
<dbReference type="GO" id="GO:0019288">
    <property type="term" value="P:isopentenyl diphosphate biosynthetic process, methylerythritol 4-phosphate pathway"/>
    <property type="evidence" value="ECO:0007669"/>
    <property type="project" value="UniProtKB-UniRule"/>
</dbReference>
<evidence type="ECO:0000259" key="14">
    <source>
        <dbReference type="Pfam" id="PF02542"/>
    </source>
</evidence>
<evidence type="ECO:0000256" key="8">
    <source>
        <dbReference type="ARBA" id="ARBA00022695"/>
    </source>
</evidence>
<organism evidence="15">
    <name type="scientific">uncultured delta proteobacterium</name>
    <dbReference type="NCBI Taxonomy" id="34034"/>
    <lineage>
        <taxon>Bacteria</taxon>
        <taxon>Deltaproteobacteria</taxon>
        <taxon>environmental samples</taxon>
    </lineage>
</organism>
<dbReference type="Pfam" id="PF01128">
    <property type="entry name" value="IspD"/>
    <property type="match status" value="1"/>
</dbReference>
<feature type="site" description="Positions MEP for the nucleophilic attack" evidence="13">
    <location>
        <position position="218"/>
    </location>
</feature>
<feature type="binding site" evidence="13">
    <location>
        <begin position="371"/>
        <end position="374"/>
    </location>
    <ligand>
        <name>4-CDP-2-C-methyl-D-erythritol 2-phosphate</name>
        <dbReference type="ChEBI" id="CHEBI:57919"/>
    </ligand>
</feature>
<dbReference type="InterPro" id="IPR034683">
    <property type="entry name" value="IspD/TarI"/>
</dbReference>
<dbReference type="GO" id="GO:0050518">
    <property type="term" value="F:2-C-methyl-D-erythritol 4-phosphate cytidylyltransferase activity"/>
    <property type="evidence" value="ECO:0007669"/>
    <property type="project" value="UniProtKB-UniRule"/>
</dbReference>
<dbReference type="GO" id="GO:0008685">
    <property type="term" value="F:2-C-methyl-D-erythritol 2,4-cyclodiphosphate synthase activity"/>
    <property type="evidence" value="ECO:0007669"/>
    <property type="project" value="UniProtKB-UniRule"/>
</dbReference>
<comment type="cofactor">
    <cofactor evidence="3 13">
        <name>a divalent metal cation</name>
        <dbReference type="ChEBI" id="CHEBI:60240"/>
    </cofactor>
</comment>
<feature type="binding site" evidence="13">
    <location>
        <begin position="295"/>
        <end position="297"/>
    </location>
    <ligand>
        <name>4-CDP-2-C-methyl-D-erythritol 2-phosphate</name>
        <dbReference type="ChEBI" id="CHEBI:57919"/>
    </ligand>
</feature>
<keyword evidence="12 13" id="KW-0511">Multifunctional enzyme</keyword>
<dbReference type="InterPro" id="IPR020555">
    <property type="entry name" value="MECDP_synthase_CS"/>
</dbReference>
<keyword evidence="10 13" id="KW-0414">Isoprene biosynthesis</keyword>
<evidence type="ECO:0000256" key="4">
    <source>
        <dbReference type="ARBA" id="ARBA00004709"/>
    </source>
</evidence>
<dbReference type="PANTHER" id="PTHR43181">
    <property type="entry name" value="2-C-METHYL-D-ERYTHRITOL 2,4-CYCLODIPHOSPHATE SYNTHASE, CHLOROPLASTIC"/>
    <property type="match status" value="1"/>
</dbReference>
<keyword evidence="7 13" id="KW-0808">Transferase</keyword>
<evidence type="ECO:0000256" key="7">
    <source>
        <dbReference type="ARBA" id="ARBA00022679"/>
    </source>
</evidence>
<evidence type="ECO:0000256" key="1">
    <source>
        <dbReference type="ARBA" id="ARBA00000200"/>
    </source>
</evidence>
<gene>
    <name evidence="13 15" type="primary">ispDF</name>
    <name evidence="15" type="ORF">KL86DPRO_11284</name>
</gene>
<feature type="region of interest" description="2-C-methyl-D-erythritol 2,4-cyclodiphosphate synthase" evidence="13">
    <location>
        <begin position="241"/>
        <end position="398"/>
    </location>
</feature>
<dbReference type="GO" id="GO:0046872">
    <property type="term" value="F:metal ion binding"/>
    <property type="evidence" value="ECO:0007669"/>
    <property type="project" value="UniProtKB-KW"/>
</dbReference>
<comment type="caution">
    <text evidence="13">Lacks conserved residue(s) required for the propagation of feature annotation.</text>
</comment>
<evidence type="ECO:0000256" key="2">
    <source>
        <dbReference type="ARBA" id="ARBA00001282"/>
    </source>
</evidence>
<feature type="region of interest" description="2-C-methyl-D-erythritol 4-phosphate cytidylyltransferase" evidence="13">
    <location>
        <begin position="1"/>
        <end position="241"/>
    </location>
</feature>
<dbReference type="NCBIfam" id="TIGR00151">
    <property type="entry name" value="ispF"/>
    <property type="match status" value="1"/>
</dbReference>
<dbReference type="Pfam" id="PF02542">
    <property type="entry name" value="YgbB"/>
    <property type="match status" value="1"/>
</dbReference>
<dbReference type="SUPFAM" id="SSF69765">
    <property type="entry name" value="IpsF-like"/>
    <property type="match status" value="1"/>
</dbReference>
<feature type="site" description="Transition state stabilizer" evidence="13">
    <location>
        <position position="273"/>
    </location>
</feature>
<dbReference type="Gene3D" id="3.90.550.10">
    <property type="entry name" value="Spore Coat Polysaccharide Biosynthesis Protein SpsA, Chain A"/>
    <property type="match status" value="1"/>
</dbReference>
<feature type="binding site" evidence="13">
    <location>
        <position position="249"/>
    </location>
    <ligand>
        <name>a divalent metal cation</name>
        <dbReference type="ChEBI" id="CHEBI:60240"/>
    </ligand>
</feature>
<dbReference type="AlphaFoldDB" id="A0A212JEH5"/>
<dbReference type="InterPro" id="IPR018294">
    <property type="entry name" value="ISPD_synthase_CS"/>
</dbReference>
<comment type="function">
    <text evidence="13">Bifunctional enzyme that catalyzes the formation of 4-diphosphocytidyl-2-C-methyl-D-erythritol from CTP and 2-C-methyl-D-erythritol 4-phosphate (MEP) (IspD), and catalyzes the conversion of 4-diphosphocytidyl-2-C-methyl-D-erythritol 2-phosphate (CDP-ME2P) to 2-C-methyl-D-erythritol 2,4-cyclodiphosphate (ME-CPP) with a corresponding release of cytidine 5-monophosphate (CMP) (IspF).</text>
</comment>
<evidence type="ECO:0000256" key="9">
    <source>
        <dbReference type="ARBA" id="ARBA00022723"/>
    </source>
</evidence>
<protein>
    <recommendedName>
        <fullName evidence="13">Bifunctional enzyme IspD/IspF</fullName>
    </recommendedName>
    <domain>
        <recommendedName>
            <fullName evidence="13">2-C-methyl-D-erythritol 4-phosphate cytidylyltransferase</fullName>
            <ecNumber evidence="13">2.7.7.60</ecNumber>
        </recommendedName>
        <alternativeName>
            <fullName evidence="13">4-diphosphocytidyl-2C-methyl-D-erythritol synthase</fullName>
        </alternativeName>
        <alternativeName>
            <fullName evidence="13">MEP cytidylyltransferase</fullName>
            <shortName evidence="13">MCT</shortName>
        </alternativeName>
    </domain>
    <domain>
        <recommendedName>
            <fullName evidence="13">2-C-methyl-D-erythritol 2,4-cyclodiphosphate synthase</fullName>
            <shortName evidence="13">MECDP-synthase</shortName>
            <shortName evidence="13">MECPP-synthase</shortName>
            <shortName evidence="13">MECPS</shortName>
            <ecNumber evidence="13">4.6.1.12</ecNumber>
        </recommendedName>
    </domain>
</protein>
<dbReference type="UniPathway" id="UPA00056">
    <property type="reaction ID" value="UER00093"/>
</dbReference>
<keyword evidence="8 13" id="KW-0548">Nucleotidyltransferase</keyword>
<dbReference type="FunFam" id="3.90.550.10:FF:000003">
    <property type="entry name" value="2-C-methyl-D-erythritol 4-phosphate cytidylyltransferase"/>
    <property type="match status" value="1"/>
</dbReference>
<dbReference type="EMBL" id="FLUQ01000001">
    <property type="protein sequence ID" value="SBV97831.1"/>
    <property type="molecule type" value="Genomic_DNA"/>
</dbReference>
<name>A0A212JEH5_9DELT</name>
<dbReference type="SUPFAM" id="SSF53448">
    <property type="entry name" value="Nucleotide-diphospho-sugar transferases"/>
    <property type="match status" value="1"/>
</dbReference>
<dbReference type="NCBIfam" id="TIGR00453">
    <property type="entry name" value="ispD"/>
    <property type="match status" value="1"/>
</dbReference>
<keyword evidence="9 13" id="KW-0479">Metal-binding</keyword>
<dbReference type="CDD" id="cd02516">
    <property type="entry name" value="CDP-ME_synthetase"/>
    <property type="match status" value="1"/>
</dbReference>
<comment type="similarity">
    <text evidence="6">Belongs to the IspD/TarI cytidylyltransferase family. IspD subfamily.</text>
</comment>
<feature type="binding site" evidence="13">
    <location>
        <position position="281"/>
    </location>
    <ligand>
        <name>a divalent metal cation</name>
        <dbReference type="ChEBI" id="CHEBI:60240"/>
    </ligand>
</feature>
<dbReference type="InterPro" id="IPR003526">
    <property type="entry name" value="MECDP_synthase"/>
</dbReference>
<proteinExistence type="inferred from homology"/>
<feature type="binding site" evidence="13">
    <location>
        <begin position="247"/>
        <end position="249"/>
    </location>
    <ligand>
        <name>4-CDP-2-C-methyl-D-erythritol 2-phosphate</name>
        <dbReference type="ChEBI" id="CHEBI:57919"/>
    </ligand>
</feature>
<evidence type="ECO:0000256" key="5">
    <source>
        <dbReference type="ARBA" id="ARBA00004787"/>
    </source>
</evidence>
<dbReference type="PROSITE" id="PS01350">
    <property type="entry name" value="ISPF"/>
    <property type="match status" value="1"/>
</dbReference>
<feature type="binding site" evidence="13">
    <location>
        <position position="378"/>
    </location>
    <ligand>
        <name>4-CDP-2-C-methyl-D-erythritol 2-phosphate</name>
        <dbReference type="ChEBI" id="CHEBI:57919"/>
    </ligand>
</feature>
<feature type="binding site" evidence="13">
    <location>
        <position position="247"/>
    </location>
    <ligand>
        <name>a divalent metal cation</name>
        <dbReference type="ChEBI" id="CHEBI:60240"/>
    </ligand>
</feature>
<comment type="pathway">
    <text evidence="4 13">Isoprenoid biosynthesis; isopentenyl diphosphate biosynthesis via DXP pathway; isopentenyl diphosphate from 1-deoxy-D-xylulose 5-phosphate: step 4/6.</text>
</comment>
<evidence type="ECO:0000256" key="6">
    <source>
        <dbReference type="ARBA" id="ARBA00009789"/>
    </source>
</evidence>
<sequence>MHCWAIIAAAGSGSRLREAGIDRPKQFLELDGVPLYWHSARTFARVAGISGIVFVFPPQAKDLAGEETALLAEAEDFPLPCRFAAGGDTRQDSVRNALAALPPECTHVLVHDAARPFMTARLAAAVLDGLRAHHAAVIPGVPLVDTIKRVDGSGLVHGTIDRNSLRAVQTPQGFSRAHLTEAHAKALADNLAVTDDAALLELLGIPVFVTMGDAANKKITTPADLALLEKHGGDDTMTMPRTGFGYDVHAYGGNRPLILGGVPIPSDYTVAAHSDGDVLLHALIDAILGCLGRGDIGTLFPDSDRQYAGIESGILLSEVLRLAFQDNFAIAHADMTIVAQAPKIAPYREQIAANVARLLALPVSCVNVKATTEEKLGFTGEKKGLKAYAVVTGVVRQR</sequence>
<dbReference type="HAMAP" id="MF_00107">
    <property type="entry name" value="IspF"/>
    <property type="match status" value="1"/>
</dbReference>
<dbReference type="HAMAP" id="MF_01520">
    <property type="entry name" value="IspDF"/>
    <property type="match status" value="1"/>
</dbReference>
<keyword evidence="11 13" id="KW-0456">Lyase</keyword>
<evidence type="ECO:0000256" key="11">
    <source>
        <dbReference type="ARBA" id="ARBA00023239"/>
    </source>
</evidence>
<feature type="site" description="Transition state stabilizer" evidence="13">
    <location>
        <position position="15"/>
    </location>
</feature>
<feature type="domain" description="2-C-methyl-D-erythritol 2,4-cyclodiphosphate synthase" evidence="14">
    <location>
        <begin position="241"/>
        <end position="392"/>
    </location>
</feature>
<dbReference type="InterPro" id="IPR036571">
    <property type="entry name" value="MECDP_synthase_sf"/>
</dbReference>
<feature type="binding site" evidence="13">
    <location>
        <begin position="300"/>
        <end position="304"/>
    </location>
    <ligand>
        <name>4-CDP-2-C-methyl-D-erythritol 2-phosphate</name>
        <dbReference type="ChEBI" id="CHEBI:57919"/>
    </ligand>
</feature>